<feature type="transmembrane region" description="Helical" evidence="1">
    <location>
        <begin position="335"/>
        <end position="359"/>
    </location>
</feature>
<organism evidence="2 3">
    <name type="scientific">candidate division KSB3 bacterium</name>
    <dbReference type="NCBI Taxonomy" id="2044937"/>
    <lineage>
        <taxon>Bacteria</taxon>
        <taxon>candidate division KSB3</taxon>
    </lineage>
</organism>
<accession>A0A9D5JYB5</accession>
<proteinExistence type="predicted"/>
<name>A0A9D5JYB5_9BACT</name>
<feature type="transmembrane region" description="Helical" evidence="1">
    <location>
        <begin position="456"/>
        <end position="473"/>
    </location>
</feature>
<feature type="transmembrane region" description="Helical" evidence="1">
    <location>
        <begin position="178"/>
        <end position="195"/>
    </location>
</feature>
<dbReference type="InterPro" id="IPR019286">
    <property type="entry name" value="DUF2339_TM"/>
</dbReference>
<reference evidence="2" key="1">
    <citation type="submission" date="2019-11" db="EMBL/GenBank/DDBJ databases">
        <title>Microbial mats filling the niche in hypersaline microbial mats.</title>
        <authorList>
            <person name="Wong H.L."/>
            <person name="Macleod F.I."/>
            <person name="White R.A. III"/>
            <person name="Burns B.P."/>
        </authorList>
    </citation>
    <scope>NUCLEOTIDE SEQUENCE</scope>
    <source>
        <strain evidence="2">Rbin_158</strain>
    </source>
</reference>
<feature type="transmembrane region" description="Helical" evidence="1">
    <location>
        <begin position="303"/>
        <end position="323"/>
    </location>
</feature>
<keyword evidence="1" id="KW-0472">Membrane</keyword>
<evidence type="ECO:0000313" key="3">
    <source>
        <dbReference type="Proteomes" id="UP000649604"/>
    </source>
</evidence>
<protein>
    <submittedName>
        <fullName evidence="2">DUF2339 domain-containing protein</fullName>
    </submittedName>
</protein>
<sequence length="490" mass="54072">MYTAMITKGRQRTHKRLPGFTANSTKKAIVSPKIAKKPMPARLSSILLRNQCSIIPEICTRRGTPPQSQEAILDLHAHERLEVAGGGKREGHRSLLQFQADRTYRKIPSRWVPARCRRIGWRWLPAYRFDTLAFLIGGLSFASLALPIQLDGAWVSSGWAIEGVILCWFALRVRSFPLRLGALALGMIGLLKALLVDVDLYTVEPDLFLNARFASGMLCALLLGAQGWLCARNASATKSAAESKWEALLVWISILGMLAVFFADAFWTLGADDARVWMLTSTALLLVTVVTTWLIWSASVFRGPALLLLILLPAKLVIDVLVLPQTAWWDSGGCFFNGFFAVQLICVVFAIVLAGRASATGLFSAEPHGDMLAVCANLLALAAVIIVVTGEFFRIDSDWASTSVTIWWAVAAIALAVYGLVRNLRRYRYFGLALFGLVLCKMLFFDLAELRDLERVAAFIGAGVLLLTLSFLYQRMAARFAMQEDGHESD</sequence>
<feature type="transmembrane region" description="Helical" evidence="1">
    <location>
        <begin position="127"/>
        <end position="146"/>
    </location>
</feature>
<dbReference type="Proteomes" id="UP000649604">
    <property type="component" value="Unassembled WGS sequence"/>
</dbReference>
<dbReference type="PANTHER" id="PTHR38434:SF1">
    <property type="entry name" value="BLL2549 PROTEIN"/>
    <property type="match status" value="1"/>
</dbReference>
<evidence type="ECO:0000256" key="1">
    <source>
        <dbReference type="SAM" id="Phobius"/>
    </source>
</evidence>
<dbReference type="AlphaFoldDB" id="A0A9D5JYB5"/>
<feature type="transmembrane region" description="Helical" evidence="1">
    <location>
        <begin position="427"/>
        <end position="444"/>
    </location>
</feature>
<comment type="caution">
    <text evidence="2">The sequence shown here is derived from an EMBL/GenBank/DDBJ whole genome shotgun (WGS) entry which is preliminary data.</text>
</comment>
<dbReference type="EMBL" id="WJJP01000579">
    <property type="protein sequence ID" value="MBD3326419.1"/>
    <property type="molecule type" value="Genomic_DNA"/>
</dbReference>
<gene>
    <name evidence="2" type="ORF">GF339_17675</name>
</gene>
<feature type="transmembrane region" description="Helical" evidence="1">
    <location>
        <begin position="248"/>
        <end position="270"/>
    </location>
</feature>
<feature type="transmembrane region" description="Helical" evidence="1">
    <location>
        <begin position="207"/>
        <end position="228"/>
    </location>
</feature>
<dbReference type="Pfam" id="PF10101">
    <property type="entry name" value="DUF2339"/>
    <property type="match status" value="1"/>
</dbReference>
<evidence type="ECO:0000313" key="2">
    <source>
        <dbReference type="EMBL" id="MBD3326419.1"/>
    </source>
</evidence>
<feature type="transmembrane region" description="Helical" evidence="1">
    <location>
        <begin position="399"/>
        <end position="420"/>
    </location>
</feature>
<feature type="transmembrane region" description="Helical" evidence="1">
    <location>
        <begin position="152"/>
        <end position="171"/>
    </location>
</feature>
<keyword evidence="1" id="KW-1133">Transmembrane helix</keyword>
<feature type="transmembrane region" description="Helical" evidence="1">
    <location>
        <begin position="276"/>
        <end position="296"/>
    </location>
</feature>
<keyword evidence="1" id="KW-0812">Transmembrane</keyword>
<dbReference type="PANTHER" id="PTHR38434">
    <property type="entry name" value="BLL2549 PROTEIN"/>
    <property type="match status" value="1"/>
</dbReference>
<feature type="transmembrane region" description="Helical" evidence="1">
    <location>
        <begin position="371"/>
        <end position="393"/>
    </location>
</feature>